<name>A0A8I0KPU2_9ACTO</name>
<dbReference type="EMBL" id="JACRUO010000001">
    <property type="protein sequence ID" value="MBD3689255.1"/>
    <property type="molecule type" value="Genomic_DNA"/>
</dbReference>
<accession>A0A8I0KPU2</accession>
<keyword evidence="2" id="KW-1185">Reference proteome</keyword>
<dbReference type="Proteomes" id="UP000627538">
    <property type="component" value="Unassembled WGS sequence"/>
</dbReference>
<dbReference type="RefSeq" id="WP_191071320.1">
    <property type="nucleotide sequence ID" value="NZ_CP060506.1"/>
</dbReference>
<protein>
    <submittedName>
        <fullName evidence="1">Uncharacterized protein</fullName>
    </submittedName>
</protein>
<dbReference type="AlphaFoldDB" id="A0A8I0KPU2"/>
<evidence type="ECO:0000313" key="1">
    <source>
        <dbReference type="EMBL" id="MBD3689255.1"/>
    </source>
</evidence>
<comment type="caution">
    <text evidence="1">The sequence shown here is derived from an EMBL/GenBank/DDBJ whole genome shotgun (WGS) entry which is preliminary data.</text>
</comment>
<evidence type="ECO:0000313" key="2">
    <source>
        <dbReference type="Proteomes" id="UP000627538"/>
    </source>
</evidence>
<gene>
    <name evidence="1" type="ORF">H8R10_03290</name>
</gene>
<proteinExistence type="predicted"/>
<organism evidence="1 2">
    <name type="scientific">Nanchangia anserum</name>
    <dbReference type="NCBI Taxonomy" id="2692125"/>
    <lineage>
        <taxon>Bacteria</taxon>
        <taxon>Bacillati</taxon>
        <taxon>Actinomycetota</taxon>
        <taxon>Actinomycetes</taxon>
        <taxon>Actinomycetales</taxon>
        <taxon>Actinomycetaceae</taxon>
        <taxon>Nanchangia</taxon>
    </lineage>
</organism>
<sequence>MTTDLTGKQRDLRGSTTITRKALHSIAQAATSQTLRVAPDDVSVSSFDDEGKLGVTVKAALRADDLERCSVRGDHTLFTLVDQARETIRTRLHTVSGHRVGHVNVYVTGISRQAGHEERRELQ</sequence>
<reference evidence="1 2" key="1">
    <citation type="submission" date="2020-08" db="EMBL/GenBank/DDBJ databases">
        <title>Winkia gen. nov., sp. nov., isolated from faeces of the Anser albifrons in China.</title>
        <authorList>
            <person name="Liu Q."/>
        </authorList>
    </citation>
    <scope>NUCLEOTIDE SEQUENCE [LARGE SCALE GENOMIC DNA]</scope>
    <source>
        <strain evidence="1 2">C62</strain>
    </source>
</reference>